<dbReference type="KEGG" id="sami:SAMIE_1032840"/>
<evidence type="ECO:0000313" key="1">
    <source>
        <dbReference type="EMBL" id="BBD99783.1"/>
    </source>
</evidence>
<dbReference type="InterPro" id="IPR023214">
    <property type="entry name" value="HAD_sf"/>
</dbReference>
<dbReference type="Gene3D" id="3.40.50.1000">
    <property type="entry name" value="HAD superfamily/HAD-like"/>
    <property type="match status" value="1"/>
</dbReference>
<dbReference type="InterPro" id="IPR036412">
    <property type="entry name" value="HAD-like_sf"/>
</dbReference>
<dbReference type="RefSeq" id="WP_066695868.1">
    <property type="nucleotide sequence ID" value="NZ_AP018664.1"/>
</dbReference>
<proteinExistence type="predicted"/>
<name>A0A494W5C1_9SPHN</name>
<dbReference type="EMBL" id="AP018664">
    <property type="protein sequence ID" value="BBD99783.1"/>
    <property type="molecule type" value="Genomic_DNA"/>
</dbReference>
<dbReference type="AlphaFoldDB" id="A0A494W5C1"/>
<dbReference type="Proteomes" id="UP000279959">
    <property type="component" value="Chromosome"/>
</dbReference>
<evidence type="ECO:0000313" key="2">
    <source>
        <dbReference type="Proteomes" id="UP000279959"/>
    </source>
</evidence>
<protein>
    <recommendedName>
        <fullName evidence="3">HAD family hydrolase</fullName>
    </recommendedName>
</protein>
<dbReference type="SUPFAM" id="SSF56784">
    <property type="entry name" value="HAD-like"/>
    <property type="match status" value="1"/>
</dbReference>
<gene>
    <name evidence="1" type="ORF">SAMIE_1032840</name>
</gene>
<reference evidence="1 2" key="1">
    <citation type="submission" date="2018-05" db="EMBL/GenBank/DDBJ databases">
        <title>Complete Genome Sequence of the Nonylphenol-Degrading Bacterium Sphingobium amiense DSM 16289T.</title>
        <authorList>
            <person name="Ootsuka M."/>
            <person name="Nishizawa T."/>
            <person name="Ohta H."/>
        </authorList>
    </citation>
    <scope>NUCLEOTIDE SEQUENCE [LARGE SCALE GENOMIC DNA]</scope>
    <source>
        <strain evidence="1 2">DSM 16289</strain>
    </source>
</reference>
<organism evidence="1 2">
    <name type="scientific">Sphingobium amiense</name>
    <dbReference type="NCBI Taxonomy" id="135719"/>
    <lineage>
        <taxon>Bacteria</taxon>
        <taxon>Pseudomonadati</taxon>
        <taxon>Pseudomonadota</taxon>
        <taxon>Alphaproteobacteria</taxon>
        <taxon>Sphingomonadales</taxon>
        <taxon>Sphingomonadaceae</taxon>
        <taxon>Sphingobium</taxon>
    </lineage>
</organism>
<accession>A0A494W5C1</accession>
<sequence>MTRPLIITDCDEVLLHMVVPFGEWLDEAHDVHFDMRERGFGEALRHKDSGAPVERALVWELLLGFFETEMHRQAPIAGAVEALHRLSEIADIVVLTNITERHQKARAAQLAAHGLHLPVHWNQGGKGRPLADILAAHGARTAVFIDDLAEHHHSVATHAPGVWRLHLVGEPAIASDVPPAPFAHARIDDWAGAERWIRARLAQGPADDSLSSHHGAIA</sequence>
<keyword evidence="2" id="KW-1185">Reference proteome</keyword>
<evidence type="ECO:0008006" key="3">
    <source>
        <dbReference type="Google" id="ProtNLM"/>
    </source>
</evidence>